<sequence>MATLALTMSACGEDDPPPTEPTSAATTPANPDATLPPMPAVAQEFTPNGAATFVAHYVRILDYASKTGDVEELARLSSPSCEGCTRYVDLFRSLYRNGGGAEGRDWTRSATELRFQRDKAAETLATTTLRISAGTVQESADSAAKNFPATEDLVTFGLTYDEEWRITQFVTGGVE</sequence>
<proteinExistence type="predicted"/>
<comment type="caution">
    <text evidence="3">The sequence shown here is derived from an EMBL/GenBank/DDBJ whole genome shotgun (WGS) entry which is preliminary data.</text>
</comment>
<gene>
    <name evidence="3" type="ORF">H1W00_12845</name>
</gene>
<dbReference type="RefSeq" id="WP_181756049.1">
    <property type="nucleotide sequence ID" value="NZ_JACEOG010000001.1"/>
</dbReference>
<protein>
    <recommendedName>
        <fullName evidence="2">DUF6318 domain-containing protein</fullName>
    </recommendedName>
</protein>
<reference evidence="3 4" key="1">
    <citation type="submission" date="2020-07" db="EMBL/GenBank/DDBJ databases">
        <title>Draft genome and description of Aeromicrobium phoceense strain Marseille-Q0843 isolated from healthy skin swab.</title>
        <authorList>
            <person name="Boxberger M."/>
            <person name="La Scola B."/>
        </authorList>
    </citation>
    <scope>NUCLEOTIDE SEQUENCE [LARGE SCALE GENOMIC DNA]</scope>
    <source>
        <strain evidence="3 4">Marseille-Q0843</strain>
    </source>
</reference>
<feature type="compositionally biased region" description="Low complexity" evidence="1">
    <location>
        <begin position="21"/>
        <end position="33"/>
    </location>
</feature>
<dbReference type="AlphaFoldDB" id="A0A838XL85"/>
<evidence type="ECO:0000313" key="4">
    <source>
        <dbReference type="Proteomes" id="UP000550354"/>
    </source>
</evidence>
<evidence type="ECO:0000256" key="1">
    <source>
        <dbReference type="SAM" id="MobiDB-lite"/>
    </source>
</evidence>
<dbReference type="Pfam" id="PF19843">
    <property type="entry name" value="DUF6318"/>
    <property type="match status" value="1"/>
</dbReference>
<accession>A0A838XL85</accession>
<dbReference type="Proteomes" id="UP000550354">
    <property type="component" value="Unassembled WGS sequence"/>
</dbReference>
<organism evidence="3 4">
    <name type="scientific">Aeromicrobium phoceense</name>
    <dbReference type="NCBI Taxonomy" id="2754045"/>
    <lineage>
        <taxon>Bacteria</taxon>
        <taxon>Bacillati</taxon>
        <taxon>Actinomycetota</taxon>
        <taxon>Actinomycetes</taxon>
        <taxon>Propionibacteriales</taxon>
        <taxon>Nocardioidaceae</taxon>
        <taxon>Aeromicrobium</taxon>
    </lineage>
</organism>
<feature type="region of interest" description="Disordered" evidence="1">
    <location>
        <begin position="1"/>
        <end position="35"/>
    </location>
</feature>
<dbReference type="InterPro" id="IPR046281">
    <property type="entry name" value="DUF6318"/>
</dbReference>
<evidence type="ECO:0000259" key="2">
    <source>
        <dbReference type="Pfam" id="PF19843"/>
    </source>
</evidence>
<name>A0A838XL85_9ACTN</name>
<evidence type="ECO:0000313" key="3">
    <source>
        <dbReference type="EMBL" id="MBA4609366.1"/>
    </source>
</evidence>
<feature type="domain" description="DUF6318" evidence="2">
    <location>
        <begin position="32"/>
        <end position="167"/>
    </location>
</feature>
<dbReference type="EMBL" id="JACEOG010000001">
    <property type="protein sequence ID" value="MBA4609366.1"/>
    <property type="molecule type" value="Genomic_DNA"/>
</dbReference>
<keyword evidence="4" id="KW-1185">Reference proteome</keyword>